<proteinExistence type="predicted"/>
<feature type="transmembrane region" description="Helical" evidence="1">
    <location>
        <begin position="55"/>
        <end position="77"/>
    </location>
</feature>
<keyword evidence="3" id="KW-1185">Reference proteome</keyword>
<gene>
    <name evidence="2" type="ORF">FNV43_RR02937</name>
</gene>
<dbReference type="EMBL" id="VOIH02000002">
    <property type="protein sequence ID" value="KAF3452504.1"/>
    <property type="molecule type" value="Genomic_DNA"/>
</dbReference>
<dbReference type="PANTHER" id="PTHR36485">
    <property type="entry name" value="OS01G0939000 PROTEIN"/>
    <property type="match status" value="1"/>
</dbReference>
<evidence type="ECO:0000256" key="1">
    <source>
        <dbReference type="SAM" id="Phobius"/>
    </source>
</evidence>
<dbReference type="AlphaFoldDB" id="A0A8K0HIV1"/>
<feature type="transmembrane region" description="Helical" evidence="1">
    <location>
        <begin position="12"/>
        <end position="34"/>
    </location>
</feature>
<dbReference type="OrthoDB" id="1192647at2759"/>
<organism evidence="2 3">
    <name type="scientific">Rhamnella rubrinervis</name>
    <dbReference type="NCBI Taxonomy" id="2594499"/>
    <lineage>
        <taxon>Eukaryota</taxon>
        <taxon>Viridiplantae</taxon>
        <taxon>Streptophyta</taxon>
        <taxon>Embryophyta</taxon>
        <taxon>Tracheophyta</taxon>
        <taxon>Spermatophyta</taxon>
        <taxon>Magnoliopsida</taxon>
        <taxon>eudicotyledons</taxon>
        <taxon>Gunneridae</taxon>
        <taxon>Pentapetalae</taxon>
        <taxon>rosids</taxon>
        <taxon>fabids</taxon>
        <taxon>Rosales</taxon>
        <taxon>Rhamnaceae</taxon>
        <taxon>rhamnoid group</taxon>
        <taxon>Rhamneae</taxon>
        <taxon>Rhamnella</taxon>
    </lineage>
</organism>
<keyword evidence="1" id="KW-0472">Membrane</keyword>
<keyword evidence="1" id="KW-0812">Transmembrane</keyword>
<evidence type="ECO:0000313" key="2">
    <source>
        <dbReference type="EMBL" id="KAF3452504.1"/>
    </source>
</evidence>
<protein>
    <submittedName>
        <fullName evidence="2">Uncharacterized protein</fullName>
    </submittedName>
</protein>
<keyword evidence="1" id="KW-1133">Transmembrane helix</keyword>
<reference evidence="2" key="1">
    <citation type="submission" date="2020-03" db="EMBL/GenBank/DDBJ databases">
        <title>A high-quality chromosome-level genome assembly of a woody plant with both climbing and erect habits, Rhamnella rubrinervis.</title>
        <authorList>
            <person name="Lu Z."/>
            <person name="Yang Y."/>
            <person name="Zhu X."/>
            <person name="Sun Y."/>
        </authorList>
    </citation>
    <scope>NUCLEOTIDE SEQUENCE</scope>
    <source>
        <strain evidence="2">BYM</strain>
        <tissue evidence="2">Leaf</tissue>
    </source>
</reference>
<accession>A0A8K0HIV1</accession>
<dbReference type="InterPro" id="IPR029164">
    <property type="entry name" value="PIG-Y"/>
</dbReference>
<feature type="transmembrane region" description="Helical" evidence="1">
    <location>
        <begin position="83"/>
        <end position="102"/>
    </location>
</feature>
<name>A0A8K0HIV1_9ROSA</name>
<sequence length="109" mass="12386">MEMLGDRFWGWFFLTIGSISLVGFLYAAILSKLLPPSDNAIISSIQNDCWSKSDVMGNLIVMLLKELLALIPLALAFDRYNCFLVPLTLPVLMVAVYFHWLCMKLFKHA</sequence>
<dbReference type="PANTHER" id="PTHR36485:SF1">
    <property type="entry name" value="TRANSMEMBRANE PROTEIN"/>
    <property type="match status" value="1"/>
</dbReference>
<dbReference type="Proteomes" id="UP000796880">
    <property type="component" value="Unassembled WGS sequence"/>
</dbReference>
<evidence type="ECO:0000313" key="3">
    <source>
        <dbReference type="Proteomes" id="UP000796880"/>
    </source>
</evidence>
<dbReference type="Pfam" id="PF15159">
    <property type="entry name" value="PIG-Y"/>
    <property type="match status" value="1"/>
</dbReference>
<comment type="caution">
    <text evidence="2">The sequence shown here is derived from an EMBL/GenBank/DDBJ whole genome shotgun (WGS) entry which is preliminary data.</text>
</comment>